<keyword evidence="9 10" id="KW-0009">Actin-binding</keyword>
<dbReference type="FunFam" id="1.10.10.820:FF:000001">
    <property type="entry name" value="Myosin heavy chain"/>
    <property type="match status" value="1"/>
</dbReference>
<evidence type="ECO:0000259" key="13">
    <source>
        <dbReference type="PROSITE" id="PS51126"/>
    </source>
</evidence>
<dbReference type="GO" id="GO:0030048">
    <property type="term" value="P:actin filament-based movement"/>
    <property type="evidence" value="ECO:0007669"/>
    <property type="project" value="UniProtKB-ARBA"/>
</dbReference>
<feature type="domain" description="Myosin N-terminal SH3-like" evidence="15">
    <location>
        <begin position="7"/>
        <end position="56"/>
    </location>
</feature>
<dbReference type="Proteomes" id="UP001190926">
    <property type="component" value="Unassembled WGS sequence"/>
</dbReference>
<evidence type="ECO:0000313" key="17">
    <source>
        <dbReference type="Proteomes" id="UP001190926"/>
    </source>
</evidence>
<dbReference type="PANTHER" id="PTHR13140:SF836">
    <property type="entry name" value="MYOSIN-6"/>
    <property type="match status" value="1"/>
</dbReference>
<protein>
    <submittedName>
        <fullName evidence="16">Myosin 2</fullName>
    </submittedName>
</protein>
<evidence type="ECO:0000313" key="16">
    <source>
        <dbReference type="EMBL" id="KAH6824228.1"/>
    </source>
</evidence>
<proteinExistence type="inferred from homology"/>
<feature type="region of interest" description="Disordered" evidence="12">
    <location>
        <begin position="1071"/>
        <end position="1104"/>
    </location>
</feature>
<feature type="coiled-coil region" evidence="11">
    <location>
        <begin position="967"/>
        <end position="1043"/>
    </location>
</feature>
<dbReference type="InterPro" id="IPR000048">
    <property type="entry name" value="IQ_motif_EF-hand-BS"/>
</dbReference>
<evidence type="ECO:0000256" key="2">
    <source>
        <dbReference type="ARBA" id="ARBA00022737"/>
    </source>
</evidence>
<dbReference type="GO" id="GO:0016020">
    <property type="term" value="C:membrane"/>
    <property type="evidence" value="ECO:0007669"/>
    <property type="project" value="TreeGrafter"/>
</dbReference>
<dbReference type="Gene3D" id="3.40.850.10">
    <property type="entry name" value="Kinesin motor domain"/>
    <property type="match status" value="1"/>
</dbReference>
<feature type="binding site" evidence="10">
    <location>
        <begin position="155"/>
        <end position="162"/>
    </location>
    <ligand>
        <name>ATP</name>
        <dbReference type="ChEBI" id="CHEBI:30616"/>
    </ligand>
</feature>
<feature type="region of interest" description="Actin-binding" evidence="10">
    <location>
        <begin position="608"/>
        <end position="630"/>
    </location>
</feature>
<keyword evidence="8 10" id="KW-0505">Motor protein</keyword>
<dbReference type="Gene3D" id="1.20.120.720">
    <property type="entry name" value="Myosin VI head, motor domain, U50 subdomain"/>
    <property type="match status" value="1"/>
</dbReference>
<accession>A0AAD4P291</accession>
<keyword evidence="2" id="KW-0677">Repeat</keyword>
<keyword evidence="7 10" id="KW-0518">Myosin</keyword>
<keyword evidence="3 10" id="KW-0547">Nucleotide-binding</keyword>
<dbReference type="InterPro" id="IPR002710">
    <property type="entry name" value="Dilute_dom"/>
</dbReference>
<keyword evidence="4 10" id="KW-0067">ATP-binding</keyword>
<evidence type="ECO:0000256" key="8">
    <source>
        <dbReference type="ARBA" id="ARBA00023175"/>
    </source>
</evidence>
<evidence type="ECO:0000256" key="11">
    <source>
        <dbReference type="SAM" id="Coils"/>
    </source>
</evidence>
<dbReference type="GO" id="GO:0005737">
    <property type="term" value="C:cytoplasm"/>
    <property type="evidence" value="ECO:0007669"/>
    <property type="project" value="TreeGrafter"/>
</dbReference>
<dbReference type="InterPro" id="IPR001609">
    <property type="entry name" value="Myosin_head_motor_dom-like"/>
</dbReference>
<evidence type="ECO:0000256" key="5">
    <source>
        <dbReference type="ARBA" id="ARBA00022860"/>
    </source>
</evidence>
<dbReference type="InterPro" id="IPR036961">
    <property type="entry name" value="Kinesin_motor_dom_sf"/>
</dbReference>
<dbReference type="GO" id="GO:0005524">
    <property type="term" value="F:ATP binding"/>
    <property type="evidence" value="ECO:0007669"/>
    <property type="project" value="UniProtKB-UniRule"/>
</dbReference>
<dbReference type="GO" id="GO:0007015">
    <property type="term" value="P:actin filament organization"/>
    <property type="evidence" value="ECO:0007669"/>
    <property type="project" value="InterPro"/>
</dbReference>
<comment type="caution">
    <text evidence="16">The sequence shown here is derived from an EMBL/GenBank/DDBJ whole genome shotgun (WGS) entry which is preliminary data.</text>
</comment>
<dbReference type="CDD" id="cd01384">
    <property type="entry name" value="MYSc_Myo11"/>
    <property type="match status" value="1"/>
</dbReference>
<gene>
    <name evidence="16" type="ORF">C2S53_007714</name>
</gene>
<dbReference type="CDD" id="cd15475">
    <property type="entry name" value="MyosinXI_CBD"/>
    <property type="match status" value="1"/>
</dbReference>
<evidence type="ECO:0000256" key="12">
    <source>
        <dbReference type="SAM" id="MobiDB-lite"/>
    </source>
</evidence>
<feature type="coiled-coil region" evidence="11">
    <location>
        <begin position="872"/>
        <end position="938"/>
    </location>
</feature>
<evidence type="ECO:0000256" key="1">
    <source>
        <dbReference type="ARBA" id="ARBA00008049"/>
    </source>
</evidence>
<evidence type="ECO:0000256" key="10">
    <source>
        <dbReference type="PROSITE-ProRule" id="PRU00782"/>
    </source>
</evidence>
<dbReference type="PROSITE" id="PS51456">
    <property type="entry name" value="MYOSIN_MOTOR"/>
    <property type="match status" value="1"/>
</dbReference>
<feature type="compositionally biased region" description="Basic and acidic residues" evidence="12">
    <location>
        <begin position="1088"/>
        <end position="1104"/>
    </location>
</feature>
<dbReference type="FunFam" id="1.20.5.190:FF:000018">
    <property type="entry name" value="Myosin XI D"/>
    <property type="match status" value="1"/>
</dbReference>
<sequence length="1504" mass="170790">AASVALGVGSLVWVEDPDEAWMDGEVVAVNGEDIKVLCASGKTVVVRSSNIYPKDADAPSCGVDDMTKLAYLHEPGVLQNLKSRYDINEIYTYTGSILIAVNPFQRLPHLYDSHMMAQYKGAAFGELSPHPFAVADAAYRLMMNEGKSQAILVSGESGAGKTESTKLLMRYLAFMGGRSAVEGRTVEQQVLESNPVLEAFGNAKTVRNNNSSRFGKFVELQFDQRGRISGAAVRTYLLERSRVCQVSDPERNYHCFYMLCAAPQEEVEKYKLGNPRTFHYLNQTNCYELDGVDDAKEYIATRKAMDTVGISVEEQDAIFRVIAAILHLGNIEFAKGKEIDSSMPKDEKSWFHLRTAAELFMCDAKALEDSLCKKVITTRDESIITDVDPKTAASRRDALAKIVYSRLFDWLVDNINNSIGQDPNSKYLIGVLDIYGFESFHTNSFEQFCINLTNEKLQQHFNQHVFKMEQEEYTREEINWSYIEFIDNQDVLDLIEKKGGIIALLDQACMLPRSTHQTFANSLYDNLKTHKRFSKPKLARSDFTICHYAGDVTYQTELFLDKNKDYVIGEHQDLLNDSKCSFVSGLFPEASSKQSKFSSIGSRFKQQLQSLLETLSSTEPHYIRCVKPNNLLKPAIFENHNVLQQLRCGGVMEAIRISCAGYPTKRPFYEFIDRFGILSPEVLNGSTDEVAACKKLLEKVGLEGYQIGKTKVFLRAGQMAVLDARRTEVLGKSASIIQRKIRSYMARKSFTLLRRSAILIQAVCRGERIRHVYESMRREVACLRIQRDLRMHLARKAYQELCSSAVCIQTGIRGMAARNELRFRWQTRAAIVLQSHFRKFLARSEYMKLKKAAITTQCAWRSRVARMELRKLKMAARETGALQAAKNKLEKQVEELTWRLQLEKRMRTDLEETKTQENTKLKTTLQELQLQFKETKDMLFKERECAKRAAEQVPVIQEIPVIDHEMMDKLSAENEQLKALVSSLETKIVETEKKYEETNKLSEERLKQAMEAESMIVKLKTSMHNLEEKISDMETENKILRQQTFLTTSKGVPEHQSDFVTKVFENGHHANETTRTNDLPHTPAKAYETPDSKPRRPPTDRQQHEDVDALMQCVTKDVGFSQGKPVAAFTIYKCLLHWRSFEAERTSVFDRLIQMIGSSIEDQDSNVHMAYWLSNTSTLLFLLQKSLKPAGAAAATPVKPTSLFGRMAMGFRSSPSTVSLAAAAAALDTVRQVEAKYPALLFKQQLTAYVEKIYGIIRDNLKKELYSLLALCIQTPRSSKGSVLRSGRSFGKDSQTNYWQAIIDCLNSLLSTLKENFVPPVLIRKIFTQTFSSINVQLFNSLLLRRERCTFSNGEYVKAGLAELELWCCQAKEEYAGAAWDELKHIRQAVGFLVIHQKYRISYDEITNDLCPILSVQQLHRICTLYWDDNYNTKSVSPEVISSMRVLMTEESSTASSSSFLLDDSSSIPFSVDDLSSSIEVKDFLDVKPVTELLEQPAFQFLLN</sequence>
<dbReference type="Pfam" id="PF00063">
    <property type="entry name" value="Myosin_head"/>
    <property type="match status" value="1"/>
</dbReference>
<dbReference type="FunFam" id="1.20.5.190:FF:000001">
    <property type="entry name" value="unconventional myosin-Va"/>
    <property type="match status" value="2"/>
</dbReference>
<dbReference type="InterPro" id="IPR004009">
    <property type="entry name" value="SH3_Myosin"/>
</dbReference>
<dbReference type="InterPro" id="IPR036018">
    <property type="entry name" value="MYSc_Myo11"/>
</dbReference>
<dbReference type="InterPro" id="IPR037975">
    <property type="entry name" value="MyosinXI_CBD"/>
</dbReference>
<dbReference type="GO" id="GO:0000146">
    <property type="term" value="F:microfilament motor activity"/>
    <property type="evidence" value="ECO:0007669"/>
    <property type="project" value="TreeGrafter"/>
</dbReference>
<dbReference type="SMART" id="SM00015">
    <property type="entry name" value="IQ"/>
    <property type="match status" value="6"/>
</dbReference>
<keyword evidence="17" id="KW-1185">Reference proteome</keyword>
<name>A0AAD4P291_PERFH</name>
<dbReference type="Pfam" id="PF02736">
    <property type="entry name" value="Myosin_N"/>
    <property type="match status" value="1"/>
</dbReference>
<evidence type="ECO:0000259" key="15">
    <source>
        <dbReference type="PROSITE" id="PS51844"/>
    </source>
</evidence>
<dbReference type="Pfam" id="PF01843">
    <property type="entry name" value="DIL"/>
    <property type="match status" value="1"/>
</dbReference>
<dbReference type="Gene3D" id="1.10.10.820">
    <property type="match status" value="1"/>
</dbReference>
<dbReference type="Gene3D" id="1.20.5.190">
    <property type="match status" value="3"/>
</dbReference>
<dbReference type="FunFam" id="1.20.120.720:FF:000011">
    <property type="entry name" value="Myosin 2"/>
    <property type="match status" value="1"/>
</dbReference>
<keyword evidence="6 11" id="KW-0175">Coiled coil</keyword>
<evidence type="ECO:0000256" key="9">
    <source>
        <dbReference type="ARBA" id="ARBA00023203"/>
    </source>
</evidence>
<dbReference type="Gene3D" id="1.20.58.530">
    <property type="match status" value="1"/>
</dbReference>
<dbReference type="SUPFAM" id="SSF52540">
    <property type="entry name" value="P-loop containing nucleoside triphosphate hydrolases"/>
    <property type="match status" value="2"/>
</dbReference>
<dbReference type="PROSITE" id="PS50096">
    <property type="entry name" value="IQ"/>
    <property type="match status" value="6"/>
</dbReference>
<dbReference type="EMBL" id="SDAM02000470">
    <property type="protein sequence ID" value="KAH6824228.1"/>
    <property type="molecule type" value="Genomic_DNA"/>
</dbReference>
<dbReference type="GO" id="GO:0005516">
    <property type="term" value="F:calmodulin binding"/>
    <property type="evidence" value="ECO:0007669"/>
    <property type="project" value="UniProtKB-KW"/>
</dbReference>
<feature type="domain" description="Dilute" evidence="13">
    <location>
        <begin position="1150"/>
        <end position="1450"/>
    </location>
</feature>
<dbReference type="Pfam" id="PF00612">
    <property type="entry name" value="IQ"/>
    <property type="match status" value="6"/>
</dbReference>
<evidence type="ECO:0000256" key="6">
    <source>
        <dbReference type="ARBA" id="ARBA00023054"/>
    </source>
</evidence>
<dbReference type="PRINTS" id="PR00193">
    <property type="entry name" value="MYOSINHEAVY"/>
</dbReference>
<dbReference type="PANTHER" id="PTHR13140">
    <property type="entry name" value="MYOSIN"/>
    <property type="match status" value="1"/>
</dbReference>
<dbReference type="PROSITE" id="PS51844">
    <property type="entry name" value="SH3_LIKE"/>
    <property type="match status" value="1"/>
</dbReference>
<keyword evidence="5" id="KW-0112">Calmodulin-binding</keyword>
<feature type="domain" description="Myosin motor" evidence="14">
    <location>
        <begin position="61"/>
        <end position="727"/>
    </location>
</feature>
<dbReference type="PROSITE" id="PS51126">
    <property type="entry name" value="DILUTE"/>
    <property type="match status" value="1"/>
</dbReference>
<dbReference type="InterPro" id="IPR027417">
    <property type="entry name" value="P-loop_NTPase"/>
</dbReference>
<organism evidence="16 17">
    <name type="scientific">Perilla frutescens var. hirtella</name>
    <name type="common">Perilla citriodora</name>
    <name type="synonym">Perilla setoyensis</name>
    <dbReference type="NCBI Taxonomy" id="608512"/>
    <lineage>
        <taxon>Eukaryota</taxon>
        <taxon>Viridiplantae</taxon>
        <taxon>Streptophyta</taxon>
        <taxon>Embryophyta</taxon>
        <taxon>Tracheophyta</taxon>
        <taxon>Spermatophyta</taxon>
        <taxon>Magnoliopsida</taxon>
        <taxon>eudicotyledons</taxon>
        <taxon>Gunneridae</taxon>
        <taxon>Pentapetalae</taxon>
        <taxon>asterids</taxon>
        <taxon>lamiids</taxon>
        <taxon>Lamiales</taxon>
        <taxon>Lamiaceae</taxon>
        <taxon>Nepetoideae</taxon>
        <taxon>Elsholtzieae</taxon>
        <taxon>Perilla</taxon>
    </lineage>
</organism>
<evidence type="ECO:0000256" key="4">
    <source>
        <dbReference type="ARBA" id="ARBA00022840"/>
    </source>
</evidence>
<feature type="non-terminal residue" evidence="16">
    <location>
        <position position="1"/>
    </location>
</feature>
<reference evidence="16 17" key="1">
    <citation type="journal article" date="2021" name="Nat. Commun.">
        <title>Incipient diploidization of the medicinal plant Perilla within 10,000 years.</title>
        <authorList>
            <person name="Zhang Y."/>
            <person name="Shen Q."/>
            <person name="Leng L."/>
            <person name="Zhang D."/>
            <person name="Chen S."/>
            <person name="Shi Y."/>
            <person name="Ning Z."/>
            <person name="Chen S."/>
        </authorList>
    </citation>
    <scope>NUCLEOTIDE SEQUENCE [LARGE SCALE GENOMIC DNA]</scope>
    <source>
        <strain evidence="17">cv. PC099</strain>
    </source>
</reference>
<evidence type="ECO:0000256" key="3">
    <source>
        <dbReference type="ARBA" id="ARBA00022741"/>
    </source>
</evidence>
<evidence type="ECO:0000256" key="7">
    <source>
        <dbReference type="ARBA" id="ARBA00023123"/>
    </source>
</evidence>
<evidence type="ECO:0000259" key="14">
    <source>
        <dbReference type="PROSITE" id="PS51456"/>
    </source>
</evidence>
<comment type="similarity">
    <text evidence="1">Belongs to the TRAFAC class myosin-kinesin ATPase superfamily. Myosin family. Plant myosin class XI subfamily.</text>
</comment>
<dbReference type="GO" id="GO:0016459">
    <property type="term" value="C:myosin complex"/>
    <property type="evidence" value="ECO:0007669"/>
    <property type="project" value="UniProtKB-KW"/>
</dbReference>
<dbReference type="SMART" id="SM00242">
    <property type="entry name" value="MYSc"/>
    <property type="match status" value="1"/>
</dbReference>
<dbReference type="GO" id="GO:0051015">
    <property type="term" value="F:actin filament binding"/>
    <property type="evidence" value="ECO:0007669"/>
    <property type="project" value="TreeGrafter"/>
</dbReference>
<dbReference type="SMART" id="SM01132">
    <property type="entry name" value="DIL"/>
    <property type="match status" value="1"/>
</dbReference>
<dbReference type="Gene3D" id="6.20.240.20">
    <property type="match status" value="1"/>
</dbReference>